<reference evidence="1 2" key="1">
    <citation type="journal article" date="2010" name="J. Bacteriol.">
        <title>Genome sequences of Pelagibaca bermudensis HTCC2601T and Maritimibacter alkaliphilus HTCC2654T, the type strains of two marine Roseobacter genera.</title>
        <authorList>
            <person name="Thrash J.C."/>
            <person name="Cho J.C."/>
            <person name="Ferriera S."/>
            <person name="Johnson J."/>
            <person name="Vergin K.L."/>
            <person name="Giovannoni S.J."/>
        </authorList>
    </citation>
    <scope>NUCLEOTIDE SEQUENCE [LARGE SCALE GENOMIC DNA]</scope>
    <source>
        <strain evidence="1 2">HTCC2654</strain>
    </source>
</reference>
<protein>
    <submittedName>
        <fullName evidence="1">Uncharacterized protein</fullName>
    </submittedName>
</protein>
<accession>A3VLK7</accession>
<proteinExistence type="predicted"/>
<sequence>MNLARAFVKPEQAYVAEISFDGRVVGNLSGFLEHLNGAVGGAATGLEREIFVYRRLKRDIATLVTRPCGLQDEWSRRLSVVRIFLDTNA</sequence>
<evidence type="ECO:0000313" key="1">
    <source>
        <dbReference type="EMBL" id="EAQ10895.1"/>
    </source>
</evidence>
<dbReference type="HOGENOM" id="CLU_2451082_0_0_5"/>
<organism evidence="1 2">
    <name type="scientific">Maritimibacter alkaliphilus HTCC2654</name>
    <dbReference type="NCBI Taxonomy" id="314271"/>
    <lineage>
        <taxon>Bacteria</taxon>
        <taxon>Pseudomonadati</taxon>
        <taxon>Pseudomonadota</taxon>
        <taxon>Alphaproteobacteria</taxon>
        <taxon>Rhodobacterales</taxon>
        <taxon>Roseobacteraceae</taxon>
        <taxon>Maritimibacter</taxon>
    </lineage>
</organism>
<dbReference type="AlphaFoldDB" id="A3VLK7"/>
<gene>
    <name evidence="1" type="ORF">RB2654_22043</name>
</gene>
<evidence type="ECO:0000313" key="2">
    <source>
        <dbReference type="Proteomes" id="UP000002931"/>
    </source>
</evidence>
<name>A3VLK7_9RHOB</name>
<comment type="caution">
    <text evidence="1">The sequence shown here is derived from an EMBL/GenBank/DDBJ whole genome shotgun (WGS) entry which is preliminary data.</text>
</comment>
<dbReference type="Proteomes" id="UP000002931">
    <property type="component" value="Unassembled WGS sequence"/>
</dbReference>
<dbReference type="EMBL" id="AAMT01000023">
    <property type="protein sequence ID" value="EAQ10895.1"/>
    <property type="molecule type" value="Genomic_DNA"/>
</dbReference>
<keyword evidence="2" id="KW-1185">Reference proteome</keyword>